<dbReference type="Gene3D" id="3.30.1330.30">
    <property type="match status" value="1"/>
</dbReference>
<protein>
    <submittedName>
        <fullName evidence="4">RNA methyltransferase</fullName>
    </submittedName>
</protein>
<dbReference type="Proteomes" id="UP000280296">
    <property type="component" value="Unassembled WGS sequence"/>
</dbReference>
<dbReference type="GO" id="GO:0006396">
    <property type="term" value="P:RNA processing"/>
    <property type="evidence" value="ECO:0007669"/>
    <property type="project" value="InterPro"/>
</dbReference>
<dbReference type="InterPro" id="IPR051259">
    <property type="entry name" value="rRNA_Methyltransferase"/>
</dbReference>
<dbReference type="GO" id="GO:0032259">
    <property type="term" value="P:methylation"/>
    <property type="evidence" value="ECO:0007669"/>
    <property type="project" value="UniProtKB-KW"/>
</dbReference>
<dbReference type="InterPro" id="IPR029064">
    <property type="entry name" value="Ribosomal_eL30-like_sf"/>
</dbReference>
<dbReference type="GO" id="GO:0003723">
    <property type="term" value="F:RNA binding"/>
    <property type="evidence" value="ECO:0007669"/>
    <property type="project" value="InterPro"/>
</dbReference>
<evidence type="ECO:0000313" key="5">
    <source>
        <dbReference type="Proteomes" id="UP000280296"/>
    </source>
</evidence>
<comment type="caution">
    <text evidence="4">The sequence shown here is derived from an EMBL/GenBank/DDBJ whole genome shotgun (WGS) entry which is preliminary data.</text>
</comment>
<keyword evidence="2 4" id="KW-0808">Transferase</keyword>
<dbReference type="CDD" id="cd18095">
    <property type="entry name" value="SpoU-like_rRNA-MTase"/>
    <property type="match status" value="1"/>
</dbReference>
<dbReference type="InterPro" id="IPR001537">
    <property type="entry name" value="SpoU_MeTrfase"/>
</dbReference>
<evidence type="ECO:0000256" key="2">
    <source>
        <dbReference type="ARBA" id="ARBA00022679"/>
    </source>
</evidence>
<reference evidence="4 5" key="2">
    <citation type="submission" date="2019-01" db="EMBL/GenBank/DDBJ databases">
        <title>Tautonia sociabilis, a novel thermotolerant planctomycete of Isosphaeraceae family, isolated from a 4000 m deep subterranean habitat.</title>
        <authorList>
            <person name="Kovaleva O.L."/>
            <person name="Elcheninov A.G."/>
            <person name="Van Heerden E."/>
            <person name="Toshchakov S.V."/>
            <person name="Novikov A."/>
            <person name="Bonch-Osmolovskaya E.A."/>
            <person name="Kublanov I.V."/>
        </authorList>
    </citation>
    <scope>NUCLEOTIDE SEQUENCE [LARGE SCALE GENOMIC DNA]</scope>
    <source>
        <strain evidence="4 5">GM2012</strain>
    </source>
</reference>
<dbReference type="GO" id="GO:0008173">
    <property type="term" value="F:RNA methyltransferase activity"/>
    <property type="evidence" value="ECO:0007669"/>
    <property type="project" value="InterPro"/>
</dbReference>
<keyword evidence="5" id="KW-1185">Reference proteome</keyword>
<dbReference type="Gene3D" id="3.40.1280.10">
    <property type="match status" value="1"/>
</dbReference>
<gene>
    <name evidence="4" type="ORF">TsocGM_17005</name>
</gene>
<dbReference type="PANTHER" id="PTHR43191">
    <property type="entry name" value="RRNA METHYLTRANSFERASE 3"/>
    <property type="match status" value="1"/>
</dbReference>
<sequence>MPLIRIDDLDDPRLAVYRHLKATNETRSLPIFVVEGEKLVDRLLASRYPTQSVLLSDRHAERIAPKIPEGIPCFVVEHARISGLVGYNFHQGALAAGHRLPPADLEQIVARERGELTLVVCPVVHNPENLGTIVRTADVFGVAAVLVGPSCPDPFSRRVLRVSMGTALDLPVIPCADLGDRLDRLRRDFGFRLVATVTDPDAEPVDRFERPARLAIVMGSEAHGLDPCWVLRCDDRVTIPMRPGAESLNVSVAAGILLHRLSRPER</sequence>
<reference evidence="4 5" key="1">
    <citation type="submission" date="2018-12" db="EMBL/GenBank/DDBJ databases">
        <authorList>
            <person name="Toschakov S.V."/>
        </authorList>
    </citation>
    <scope>NUCLEOTIDE SEQUENCE [LARGE SCALE GENOMIC DNA]</scope>
    <source>
        <strain evidence="4 5">GM2012</strain>
    </source>
</reference>
<name>A0A432MH66_9BACT</name>
<dbReference type="OrthoDB" id="9794400at2"/>
<dbReference type="SUPFAM" id="SSF55315">
    <property type="entry name" value="L30e-like"/>
    <property type="match status" value="1"/>
</dbReference>
<dbReference type="InterPro" id="IPR029026">
    <property type="entry name" value="tRNA_m1G_MTases_N"/>
</dbReference>
<evidence type="ECO:0000259" key="3">
    <source>
        <dbReference type="Pfam" id="PF00588"/>
    </source>
</evidence>
<dbReference type="Pfam" id="PF00588">
    <property type="entry name" value="SpoU_methylase"/>
    <property type="match status" value="1"/>
</dbReference>
<evidence type="ECO:0000256" key="1">
    <source>
        <dbReference type="ARBA" id="ARBA00022603"/>
    </source>
</evidence>
<dbReference type="AlphaFoldDB" id="A0A432MH66"/>
<dbReference type="EMBL" id="RYZH01000034">
    <property type="protein sequence ID" value="RUL86114.1"/>
    <property type="molecule type" value="Genomic_DNA"/>
</dbReference>
<keyword evidence="1 4" id="KW-0489">Methyltransferase</keyword>
<proteinExistence type="predicted"/>
<dbReference type="PANTHER" id="PTHR43191:SF12">
    <property type="entry name" value="RRNA METHYLASE"/>
    <property type="match status" value="1"/>
</dbReference>
<dbReference type="SUPFAM" id="SSF75217">
    <property type="entry name" value="alpha/beta knot"/>
    <property type="match status" value="1"/>
</dbReference>
<evidence type="ECO:0000313" key="4">
    <source>
        <dbReference type="EMBL" id="RUL86114.1"/>
    </source>
</evidence>
<organism evidence="4 5">
    <name type="scientific">Tautonia sociabilis</name>
    <dbReference type="NCBI Taxonomy" id="2080755"/>
    <lineage>
        <taxon>Bacteria</taxon>
        <taxon>Pseudomonadati</taxon>
        <taxon>Planctomycetota</taxon>
        <taxon>Planctomycetia</taxon>
        <taxon>Isosphaerales</taxon>
        <taxon>Isosphaeraceae</taxon>
        <taxon>Tautonia</taxon>
    </lineage>
</organism>
<feature type="domain" description="tRNA/rRNA methyltransferase SpoU type" evidence="3">
    <location>
        <begin position="119"/>
        <end position="259"/>
    </location>
</feature>
<dbReference type="InterPro" id="IPR029028">
    <property type="entry name" value="Alpha/beta_knot_MTases"/>
</dbReference>
<dbReference type="RefSeq" id="WP_126726661.1">
    <property type="nucleotide sequence ID" value="NZ_RYZH01000034.1"/>
</dbReference>
<accession>A0A432MH66</accession>